<dbReference type="Proteomes" id="UP000326837">
    <property type="component" value="Chromosome"/>
</dbReference>
<protein>
    <submittedName>
        <fullName evidence="1">Uncharacterized protein</fullName>
    </submittedName>
</protein>
<organism evidence="1 2">
    <name type="scientific">Lacipirellula parvula</name>
    <dbReference type="NCBI Taxonomy" id="2650471"/>
    <lineage>
        <taxon>Bacteria</taxon>
        <taxon>Pseudomonadati</taxon>
        <taxon>Planctomycetota</taxon>
        <taxon>Planctomycetia</taxon>
        <taxon>Pirellulales</taxon>
        <taxon>Lacipirellulaceae</taxon>
        <taxon>Lacipirellula</taxon>
    </lineage>
</organism>
<gene>
    <name evidence="1" type="ORF">PLANPX_5140</name>
</gene>
<dbReference type="KEGG" id="lpav:PLANPX_5140"/>
<proteinExistence type="predicted"/>
<dbReference type="AlphaFoldDB" id="A0A5K7XGF1"/>
<name>A0A5K7XGF1_9BACT</name>
<evidence type="ECO:0000313" key="1">
    <source>
        <dbReference type="EMBL" id="BBO35528.1"/>
    </source>
</evidence>
<evidence type="ECO:0000313" key="2">
    <source>
        <dbReference type="Proteomes" id="UP000326837"/>
    </source>
</evidence>
<reference evidence="2" key="1">
    <citation type="submission" date="2019-10" db="EMBL/GenBank/DDBJ databases">
        <title>Lacipirellula parvula gen. nov., sp. nov., representing a lineage of planctomycetes widespread in freshwater anoxic habitats, and description of the family Lacipirellulaceae.</title>
        <authorList>
            <person name="Dedysh S.N."/>
            <person name="Kulichevskaya I.S."/>
            <person name="Beletsky A.V."/>
            <person name="Rakitin A.L."/>
            <person name="Mardanov A.V."/>
            <person name="Ivanova A.A."/>
            <person name="Saltykova V.X."/>
            <person name="Rijpstra W.I.C."/>
            <person name="Sinninghe Damste J.S."/>
            <person name="Ravin N.V."/>
        </authorList>
    </citation>
    <scope>NUCLEOTIDE SEQUENCE [LARGE SCALE GENOMIC DNA]</scope>
    <source>
        <strain evidence="2">PX69</strain>
    </source>
</reference>
<dbReference type="RefSeq" id="WP_152100891.1">
    <property type="nucleotide sequence ID" value="NZ_AP021861.1"/>
</dbReference>
<keyword evidence="2" id="KW-1185">Reference proteome</keyword>
<sequence length="90" mass="10128">MVEVPIAPVVAKVRRLFRDEARRKNLSFKAVVAKHYRTILRHPHVRHIEAKTKAGNPPKSLTVDRLTYKHTKTLAAVATVMLAVELGLVP</sequence>
<accession>A0A5K7XGF1</accession>
<dbReference type="EMBL" id="AP021861">
    <property type="protein sequence ID" value="BBO35528.1"/>
    <property type="molecule type" value="Genomic_DNA"/>
</dbReference>